<gene>
    <name evidence="1" type="ORF">MM415B01991_0008</name>
</gene>
<sequence length="149" mass="17075">MLTKLLPDQVSRFWPIIKYAVEESLPPIVGEHPDKMNRILSAMLSGSLEVWASYKKESNKFEAILVTQFLYDDASNTRNLLLYCLYGYDPINPDSWTEGFESLFKYAKSKGCHSIIAYSANPYIVELAKKYDGNVDYTFISLEINKIVL</sequence>
<reference evidence="1" key="1">
    <citation type="submission" date="2020-03" db="EMBL/GenBank/DDBJ databases">
        <title>The deep terrestrial virosphere.</title>
        <authorList>
            <person name="Holmfeldt K."/>
            <person name="Nilsson E."/>
            <person name="Simone D."/>
            <person name="Lopez-Fernandez M."/>
            <person name="Wu X."/>
            <person name="de Brujin I."/>
            <person name="Lundin D."/>
            <person name="Andersson A."/>
            <person name="Bertilsson S."/>
            <person name="Dopson M."/>
        </authorList>
    </citation>
    <scope>NUCLEOTIDE SEQUENCE</scope>
    <source>
        <strain evidence="1">MM415B01991</strain>
    </source>
</reference>
<protein>
    <submittedName>
        <fullName evidence="1">Uncharacterized protein</fullName>
    </submittedName>
</protein>
<dbReference type="EMBL" id="MT141180">
    <property type="protein sequence ID" value="QJA55789.1"/>
    <property type="molecule type" value="Genomic_DNA"/>
</dbReference>
<name>A0A6M3IEC4_9ZZZZ</name>
<proteinExistence type="predicted"/>
<evidence type="ECO:0000313" key="1">
    <source>
        <dbReference type="EMBL" id="QJA55789.1"/>
    </source>
</evidence>
<accession>A0A6M3IEC4</accession>
<organism evidence="1">
    <name type="scientific">viral metagenome</name>
    <dbReference type="NCBI Taxonomy" id="1070528"/>
    <lineage>
        <taxon>unclassified sequences</taxon>
        <taxon>metagenomes</taxon>
        <taxon>organismal metagenomes</taxon>
    </lineage>
</organism>
<dbReference type="AlphaFoldDB" id="A0A6M3IEC4"/>